<name>A0A3A5KQY4_9HYPH</name>
<dbReference type="EMBL" id="QZWZ01000012">
    <property type="protein sequence ID" value="RJT38478.1"/>
    <property type="molecule type" value="Genomic_DNA"/>
</dbReference>
<proteinExistence type="predicted"/>
<gene>
    <name evidence="1" type="ORF">D3227_16790</name>
</gene>
<accession>A0A3A5KQY4</accession>
<keyword evidence="2" id="KW-1185">Reference proteome</keyword>
<dbReference type="Proteomes" id="UP000272706">
    <property type="component" value="Unassembled WGS sequence"/>
</dbReference>
<evidence type="ECO:0000313" key="1">
    <source>
        <dbReference type="EMBL" id="RJT38478.1"/>
    </source>
</evidence>
<comment type="caution">
    <text evidence="1">The sequence shown here is derived from an EMBL/GenBank/DDBJ whole genome shotgun (WGS) entry which is preliminary data.</text>
</comment>
<evidence type="ECO:0000313" key="2">
    <source>
        <dbReference type="Proteomes" id="UP000272706"/>
    </source>
</evidence>
<reference evidence="1 2" key="1">
    <citation type="submission" date="2018-09" db="EMBL/GenBank/DDBJ databases">
        <title>Mesorhizobium carmichaelinearum sp. nov. isolated from Carmichaelinea spp. root nodules in New Zealand.</title>
        <authorList>
            <person name="De Meyer S.E."/>
        </authorList>
    </citation>
    <scope>NUCLEOTIDE SEQUENCE [LARGE SCALE GENOMIC DNA]</scope>
    <source>
        <strain evidence="1 2">ICMP19557</strain>
    </source>
</reference>
<dbReference type="AlphaFoldDB" id="A0A3A5KQY4"/>
<organism evidence="1 2">
    <name type="scientific">Mesorhizobium waimense</name>
    <dbReference type="NCBI Taxonomy" id="1300307"/>
    <lineage>
        <taxon>Bacteria</taxon>
        <taxon>Pseudomonadati</taxon>
        <taxon>Pseudomonadota</taxon>
        <taxon>Alphaproteobacteria</taxon>
        <taxon>Hyphomicrobiales</taxon>
        <taxon>Phyllobacteriaceae</taxon>
        <taxon>Mesorhizobium</taxon>
    </lineage>
</organism>
<sequence>MSIASQNAFEFVLQFEDFYEDATLQIESFPSLTKQVEALGRVEGISEESKNFLKRLADLIRYAVERGRPIEAFAD</sequence>
<protein>
    <submittedName>
        <fullName evidence="1">Uncharacterized protein</fullName>
    </submittedName>
</protein>